<keyword evidence="10" id="KW-0004">4Fe-4S</keyword>
<dbReference type="AlphaFoldDB" id="A0A149W162"/>
<dbReference type="GO" id="GO:0005737">
    <property type="term" value="C:cytoplasm"/>
    <property type="evidence" value="ECO:0007669"/>
    <property type="project" value="UniProtKB-SubCell"/>
</dbReference>
<keyword evidence="12" id="KW-0560">Oxidoreductase</keyword>
<evidence type="ECO:0000256" key="6">
    <source>
        <dbReference type="ARBA" id="ARBA00022723"/>
    </source>
</evidence>
<dbReference type="SFLD" id="SFLDG01082">
    <property type="entry name" value="B12-binding_domain_containing"/>
    <property type="match status" value="1"/>
</dbReference>
<dbReference type="RefSeq" id="WP_051862100.1">
    <property type="nucleotide sequence ID" value="NZ_LRRD01000004.1"/>
</dbReference>
<comment type="caution">
    <text evidence="12">The sequence shown here is derived from an EMBL/GenBank/DDBJ whole genome shotgun (WGS) entry which is preliminary data.</text>
</comment>
<evidence type="ECO:0000256" key="7">
    <source>
        <dbReference type="ARBA" id="ARBA00023004"/>
    </source>
</evidence>
<feature type="domain" description="Radical SAM core" evidence="11">
    <location>
        <begin position="1"/>
        <end position="233"/>
    </location>
</feature>
<dbReference type="SMART" id="SM00729">
    <property type="entry name" value="Elp3"/>
    <property type="match status" value="1"/>
</dbReference>
<organism evidence="12 13">
    <name type="scientific">Ferrovum myxofaciens</name>
    <dbReference type="NCBI Taxonomy" id="416213"/>
    <lineage>
        <taxon>Bacteria</taxon>
        <taxon>Pseudomonadati</taxon>
        <taxon>Pseudomonadota</taxon>
        <taxon>Betaproteobacteria</taxon>
        <taxon>Ferrovales</taxon>
        <taxon>Ferrovaceae</taxon>
        <taxon>Ferrovum</taxon>
    </lineage>
</organism>
<dbReference type="SFLD" id="SFLDF00288">
    <property type="entry name" value="HemN-like__clustered_with_nucl"/>
    <property type="match status" value="1"/>
</dbReference>
<comment type="subcellular location">
    <subcellularLocation>
        <location evidence="10">Cytoplasm</location>
    </subcellularLocation>
</comment>
<dbReference type="InterPro" id="IPR004559">
    <property type="entry name" value="HemW-like"/>
</dbReference>
<dbReference type="InterPro" id="IPR034505">
    <property type="entry name" value="Coproporphyrinogen-III_oxidase"/>
</dbReference>
<evidence type="ECO:0000256" key="5">
    <source>
        <dbReference type="ARBA" id="ARBA00022691"/>
    </source>
</evidence>
<dbReference type="SFLD" id="SFLDG01065">
    <property type="entry name" value="anaerobic_coproporphyrinogen-I"/>
    <property type="match status" value="1"/>
</dbReference>
<evidence type="ECO:0000256" key="1">
    <source>
        <dbReference type="ARBA" id="ARBA00001966"/>
    </source>
</evidence>
<dbReference type="Pfam" id="PF06969">
    <property type="entry name" value="HemN_C"/>
    <property type="match status" value="1"/>
</dbReference>
<sequence>MRLTPPLSLYLHVPWCVRKCPYCDFNSHVMPTRLPEERYLTALRQDLEMQLPRIWGRTVETVFFGGGTPSVLSPEGVGRLLEEIRALVPLAAGAEITLEANPGTVDAERFRAFRAVGINRLSVGIQSFSDDQLKLLGRIHGSSEAHRAAEAAATHFERFNLDLMVGLPEQTIEGVCADVAQALQYAPSHLSCYQLTLEPHTPFYHHPPPLPDADTLDQGEQAAHGALLAAGYEAYETSAWARGGDQCRHNLNYWCFGDYLGLGAGAHGKLSGPWGIERQRRARQPEAYMRAVERGVPIEESLNVAAQDLPFEFMMNALRLSKGVPREMYERHTGLSLQGLQPLLSQLEEEGWLEANPHRLCPTFRGQRFLNDLLQRFLP</sequence>
<dbReference type="SFLD" id="SFLDF00562">
    <property type="entry name" value="HemN-like__clustered_with_heat"/>
    <property type="match status" value="1"/>
</dbReference>
<keyword evidence="10" id="KW-0963">Cytoplasm</keyword>
<keyword evidence="4 10" id="KW-0349">Heme</keyword>
<dbReference type="InterPro" id="IPR007197">
    <property type="entry name" value="rSAM"/>
</dbReference>
<evidence type="ECO:0000256" key="4">
    <source>
        <dbReference type="ARBA" id="ARBA00022617"/>
    </source>
</evidence>
<evidence type="ECO:0000256" key="10">
    <source>
        <dbReference type="RuleBase" id="RU364116"/>
    </source>
</evidence>
<evidence type="ECO:0000313" key="12">
    <source>
        <dbReference type="EMBL" id="KXW59197.1"/>
    </source>
</evidence>
<dbReference type="Pfam" id="PF04055">
    <property type="entry name" value="Radical_SAM"/>
    <property type="match status" value="1"/>
</dbReference>
<keyword evidence="7 10" id="KW-0408">Iron</keyword>
<reference evidence="12 13" key="1">
    <citation type="submission" date="2016-01" db="EMBL/GenBank/DDBJ databases">
        <title>Genome sequence of the acidophilic iron oxidising Ferrovum strain Z-31.</title>
        <authorList>
            <person name="Poehlein A."/>
            <person name="Ullrich S.R."/>
            <person name="Schloemann M."/>
            <person name="Muehling M."/>
            <person name="Daniel R."/>
        </authorList>
    </citation>
    <scope>NUCLEOTIDE SEQUENCE [LARGE SCALE GENOMIC DNA]</scope>
    <source>
        <strain evidence="12 13">Z-31</strain>
    </source>
</reference>
<evidence type="ECO:0000259" key="11">
    <source>
        <dbReference type="PROSITE" id="PS51918"/>
    </source>
</evidence>
<dbReference type="Proteomes" id="UP000075653">
    <property type="component" value="Unassembled WGS sequence"/>
</dbReference>
<dbReference type="CDD" id="cd01335">
    <property type="entry name" value="Radical_SAM"/>
    <property type="match status" value="1"/>
</dbReference>
<comment type="function">
    <text evidence="10">Probably acts as a heme chaperone, transferring heme to an unknown acceptor. Binds one molecule of heme per monomer, possibly covalently. Binds 1 [4Fe-4S] cluster. The cluster is coordinated with 3 cysteines and an exchangeable S-adenosyl-L-methionine.</text>
</comment>
<dbReference type="GO" id="GO:0046872">
    <property type="term" value="F:metal ion binding"/>
    <property type="evidence" value="ECO:0007669"/>
    <property type="project" value="UniProtKB-UniRule"/>
</dbReference>
<keyword evidence="9 10" id="KW-0143">Chaperone</keyword>
<evidence type="ECO:0000313" key="13">
    <source>
        <dbReference type="Proteomes" id="UP000075653"/>
    </source>
</evidence>
<keyword evidence="8 10" id="KW-0411">Iron-sulfur</keyword>
<dbReference type="SFLD" id="SFLDS00029">
    <property type="entry name" value="Radical_SAM"/>
    <property type="match status" value="1"/>
</dbReference>
<comment type="cofactor">
    <cofactor evidence="1">
        <name>[4Fe-4S] cluster</name>
        <dbReference type="ChEBI" id="CHEBI:49883"/>
    </cofactor>
</comment>
<dbReference type="EMBL" id="LRRD01000004">
    <property type="protein sequence ID" value="KXW59197.1"/>
    <property type="molecule type" value="Genomic_DNA"/>
</dbReference>
<evidence type="ECO:0000256" key="3">
    <source>
        <dbReference type="ARBA" id="ARBA00017228"/>
    </source>
</evidence>
<dbReference type="InterPro" id="IPR010723">
    <property type="entry name" value="HemN_C"/>
</dbReference>
<dbReference type="InterPro" id="IPR058240">
    <property type="entry name" value="rSAM_sf"/>
</dbReference>
<dbReference type="PANTHER" id="PTHR13932:SF5">
    <property type="entry name" value="RADICAL S-ADENOSYL METHIONINE DOMAIN-CONTAINING PROTEIN 1, MITOCHONDRIAL"/>
    <property type="match status" value="1"/>
</dbReference>
<dbReference type="InterPro" id="IPR006638">
    <property type="entry name" value="Elp3/MiaA/NifB-like_rSAM"/>
</dbReference>
<accession>A0A149W162</accession>
<proteinExistence type="inferred from homology"/>
<dbReference type="STRING" id="1789004.FEMY_02550"/>
<dbReference type="PANTHER" id="PTHR13932">
    <property type="entry name" value="COPROPORPHYRINIGEN III OXIDASE"/>
    <property type="match status" value="1"/>
</dbReference>
<dbReference type="PROSITE" id="PS51918">
    <property type="entry name" value="RADICAL_SAM"/>
    <property type="match status" value="1"/>
</dbReference>
<keyword evidence="13" id="KW-1185">Reference proteome</keyword>
<dbReference type="InterPro" id="IPR013785">
    <property type="entry name" value="Aldolase_TIM"/>
</dbReference>
<dbReference type="PATRIC" id="fig|1789004.3.peg.256"/>
<dbReference type="GO" id="GO:0051539">
    <property type="term" value="F:4 iron, 4 sulfur cluster binding"/>
    <property type="evidence" value="ECO:0007669"/>
    <property type="project" value="UniProtKB-UniRule"/>
</dbReference>
<evidence type="ECO:0000256" key="9">
    <source>
        <dbReference type="ARBA" id="ARBA00023186"/>
    </source>
</evidence>
<dbReference type="SUPFAM" id="SSF102114">
    <property type="entry name" value="Radical SAM enzymes"/>
    <property type="match status" value="1"/>
</dbReference>
<keyword evidence="5 10" id="KW-0949">S-adenosyl-L-methionine</keyword>
<protein>
    <recommendedName>
        <fullName evidence="3 10">Heme chaperone HemW</fullName>
    </recommendedName>
</protein>
<keyword evidence="6 10" id="KW-0479">Metal-binding</keyword>
<dbReference type="GO" id="GO:0006779">
    <property type="term" value="P:porphyrin-containing compound biosynthetic process"/>
    <property type="evidence" value="ECO:0007669"/>
    <property type="project" value="InterPro"/>
</dbReference>
<comment type="similarity">
    <text evidence="2">Belongs to the anaerobic coproporphyrinogen-III oxidase family. HemW subfamily.</text>
</comment>
<gene>
    <name evidence="12" type="primary">hemN_1</name>
    <name evidence="12" type="ORF">FEMY_02550</name>
</gene>
<evidence type="ECO:0000256" key="2">
    <source>
        <dbReference type="ARBA" id="ARBA00006100"/>
    </source>
</evidence>
<evidence type="ECO:0000256" key="8">
    <source>
        <dbReference type="ARBA" id="ARBA00023014"/>
    </source>
</evidence>
<dbReference type="Gene3D" id="3.20.20.70">
    <property type="entry name" value="Aldolase class I"/>
    <property type="match status" value="1"/>
</dbReference>
<dbReference type="NCBIfam" id="TIGR00539">
    <property type="entry name" value="hemN_rel"/>
    <property type="match status" value="1"/>
</dbReference>
<dbReference type="GO" id="GO:0004109">
    <property type="term" value="F:coproporphyrinogen oxidase activity"/>
    <property type="evidence" value="ECO:0007669"/>
    <property type="project" value="InterPro"/>
</dbReference>
<name>A0A149W162_9PROT</name>